<proteinExistence type="inferred from homology"/>
<evidence type="ECO:0000256" key="3">
    <source>
        <dbReference type="SAM" id="MobiDB-lite"/>
    </source>
</evidence>
<evidence type="ECO:0000313" key="5">
    <source>
        <dbReference type="Proteomes" id="UP001159364"/>
    </source>
</evidence>
<feature type="region of interest" description="Disordered" evidence="3">
    <location>
        <begin position="178"/>
        <end position="199"/>
    </location>
</feature>
<feature type="compositionally biased region" description="Basic and acidic residues" evidence="3">
    <location>
        <begin position="178"/>
        <end position="188"/>
    </location>
</feature>
<keyword evidence="5" id="KW-1185">Reference proteome</keyword>
<accession>A0AAV8T462</accession>
<dbReference type="GO" id="GO:0034237">
    <property type="term" value="F:protein kinase A regulatory subunit binding"/>
    <property type="evidence" value="ECO:0007669"/>
    <property type="project" value="TreeGrafter"/>
</dbReference>
<feature type="compositionally biased region" description="Polar residues" evidence="3">
    <location>
        <begin position="283"/>
        <end position="295"/>
    </location>
</feature>
<keyword evidence="2" id="KW-0206">Cytoskeleton</keyword>
<comment type="subcellular location">
    <subcellularLocation>
        <location evidence="2">Cytoplasm</location>
        <location evidence="2">Cytoskeleton</location>
    </subcellularLocation>
</comment>
<feature type="compositionally biased region" description="Basic and acidic residues" evidence="3">
    <location>
        <begin position="674"/>
        <end position="687"/>
    </location>
</feature>
<gene>
    <name evidence="4" type="ORF">K2173_001580</name>
</gene>
<keyword evidence="2" id="KW-0963">Cytoplasm</keyword>
<dbReference type="PANTHER" id="PTHR12902:SF33">
    <property type="entry name" value="PROTEIN SCAR3"/>
    <property type="match status" value="1"/>
</dbReference>
<dbReference type="PANTHER" id="PTHR12902">
    <property type="entry name" value="WASP-1"/>
    <property type="match status" value="1"/>
</dbReference>
<dbReference type="GO" id="GO:0003779">
    <property type="term" value="F:actin binding"/>
    <property type="evidence" value="ECO:0007669"/>
    <property type="project" value="UniProtKB-UniRule"/>
</dbReference>
<dbReference type="Gene3D" id="1.20.5.340">
    <property type="match status" value="1"/>
</dbReference>
<comment type="caution">
    <text evidence="4">The sequence shown here is derived from an EMBL/GenBank/DDBJ whole genome shotgun (WGS) entry which is preliminary data.</text>
</comment>
<dbReference type="Proteomes" id="UP001159364">
    <property type="component" value="Linkage Group LG06"/>
</dbReference>
<dbReference type="EMBL" id="JAIWQS010000006">
    <property type="protein sequence ID" value="KAJ8761447.1"/>
    <property type="molecule type" value="Genomic_DNA"/>
</dbReference>
<evidence type="ECO:0000313" key="4">
    <source>
        <dbReference type="EMBL" id="KAJ8761447.1"/>
    </source>
</evidence>
<comment type="similarity">
    <text evidence="1 2">Belongs to the SCAR/WAVE family.</text>
</comment>
<feature type="compositionally biased region" description="Basic and acidic residues" evidence="3">
    <location>
        <begin position="362"/>
        <end position="377"/>
    </location>
</feature>
<sequence>MPLVRFEVRNEYGLGRPELYKEADEEDPKAVLDGVAVAGLVGILRQLGDLAEFAAEVFHGLQEQVATTSSRSHKLMVRVQRIEVALPSLEKSILAQTSHIHFAYTAGSRWHPRIQNEQNHFINNDLPRFIMDSYEECRDPPRLHLLDKFDTGNPGSCLKRYSDPTLFRKRLGNFKEPDVGKFQRDNKAHKNKKKGSSLQRNCDLLRPVSITNHGGRVQFAPPTANAQPSSVHTASTIDVTLKYDLGDRTNSFDTRTGSWNKESFLHLSSSSQLEEDELSSRSIEQNDMHNSSYPSEQPEVTADDFPHSLSTEKITDSSSCVTRDEKAEIVEPDGQHCDEVEAPETLTTDFDLDVQERKFTRPVHSDQPDAVHDERTTKSSTNMDEFDEDESELDYYMDALNIIETESENDVALNPIETKTENDVDFQTKHEVDIAYSDCKNGGSGSEVQEATEDTSEHFLSKADSHTSSDISHNEIACDKSEYTASEGFANEQLTTNLENITHEYTAQISDHHQSNNEHHTSSDISQKEEVLCEFPTSIPSKTSTDLQASPYSGRFSNAGYSLSSEGCIRVDPLDGSKVQSLVNASSGMENSNLPERLSNMTTSNSCRPHGSHAEISNVAPVTFWTNGGLLGLQPSKPPDFTASNSAGQVSASNIKDELISPVNHTSMTNMDGEMGKSGRSVKDGSMDRISSSVCSTSWHADQDGIVEKSGDSNYSYRHHHDYMRISNINIADTPGEKILRKISVSHESEEISSQSFGIGHRLLSNSFGRLVLDGKHELPCLHRPGVLDQSLHNGITHQTTQEKSLHELFENISFADSLTSSPPLEHMKLSFLPIDTVEVSRMKLKFPDVNHNESSRDMFTSFQLVPDPGIPKHVLGHDSDDDTFCRSSPYISDDYLSHNSDSDNENWGCNESPDCKENELYSTMRISPFESVSRSLLARESGNDGVDGDTGFNSIYSRSGADPSHSASMMDLPGLETVNCLPQREEKDNWDQMNVLDGQHQVQSSPLPPPLPPLQWRVSEAHSYLTNDRLYTVLGADEHAFDLKLLESSLSQQLKTFRPDGQQLVQGDIALKTKNKEWEKLNAQKEANQPANVKGMDEKEDFLQQIRAKSFTLRHTVTTRPTLASDSTANDKLTAILQKANAIRQVVASDDGEDDSWSDP</sequence>
<protein>
    <recommendedName>
        <fullName evidence="2">Protein SCAR</fullName>
    </recommendedName>
    <alternativeName>
        <fullName evidence="2">Protein WAVE</fullName>
    </alternativeName>
</protein>
<evidence type="ECO:0000256" key="2">
    <source>
        <dbReference type="RuleBase" id="RU367034"/>
    </source>
</evidence>
<dbReference type="Gene3D" id="6.10.280.150">
    <property type="match status" value="1"/>
</dbReference>
<feature type="region of interest" description="Disordered" evidence="3">
    <location>
        <begin position="362"/>
        <end position="388"/>
    </location>
</feature>
<dbReference type="InterPro" id="IPR028288">
    <property type="entry name" value="SCAR/WAVE_fam"/>
</dbReference>
<dbReference type="GO" id="GO:2000601">
    <property type="term" value="P:positive regulation of Arp2/3 complex-mediated actin nucleation"/>
    <property type="evidence" value="ECO:0007669"/>
    <property type="project" value="TreeGrafter"/>
</dbReference>
<dbReference type="GO" id="GO:0005856">
    <property type="term" value="C:cytoskeleton"/>
    <property type="evidence" value="ECO:0007669"/>
    <property type="project" value="UniProtKB-SubCell"/>
</dbReference>
<keyword evidence="2" id="KW-0009">Actin-binding</keyword>
<dbReference type="GO" id="GO:0071933">
    <property type="term" value="F:Arp2/3 complex binding"/>
    <property type="evidence" value="ECO:0007669"/>
    <property type="project" value="TreeGrafter"/>
</dbReference>
<evidence type="ECO:0000256" key="1">
    <source>
        <dbReference type="ARBA" id="ARBA00006993"/>
    </source>
</evidence>
<feature type="region of interest" description="Disordered" evidence="3">
    <location>
        <begin position="268"/>
        <end position="304"/>
    </location>
</feature>
<name>A0AAV8T462_9ROSI</name>
<dbReference type="GO" id="GO:0030036">
    <property type="term" value="P:actin cytoskeleton organization"/>
    <property type="evidence" value="ECO:0007669"/>
    <property type="project" value="UniProtKB-UniRule"/>
</dbReference>
<feature type="region of interest" description="Disordered" evidence="3">
    <location>
        <begin position="665"/>
        <end position="687"/>
    </location>
</feature>
<dbReference type="AlphaFoldDB" id="A0AAV8T462"/>
<organism evidence="4 5">
    <name type="scientific">Erythroxylum novogranatense</name>
    <dbReference type="NCBI Taxonomy" id="1862640"/>
    <lineage>
        <taxon>Eukaryota</taxon>
        <taxon>Viridiplantae</taxon>
        <taxon>Streptophyta</taxon>
        <taxon>Embryophyta</taxon>
        <taxon>Tracheophyta</taxon>
        <taxon>Spermatophyta</taxon>
        <taxon>Magnoliopsida</taxon>
        <taxon>eudicotyledons</taxon>
        <taxon>Gunneridae</taxon>
        <taxon>Pentapetalae</taxon>
        <taxon>rosids</taxon>
        <taxon>fabids</taxon>
        <taxon>Malpighiales</taxon>
        <taxon>Erythroxylaceae</taxon>
        <taxon>Erythroxylum</taxon>
    </lineage>
</organism>
<reference evidence="4 5" key="1">
    <citation type="submission" date="2021-09" db="EMBL/GenBank/DDBJ databases">
        <title>Genomic insights and catalytic innovation underlie evolution of tropane alkaloids biosynthesis.</title>
        <authorList>
            <person name="Wang Y.-J."/>
            <person name="Tian T."/>
            <person name="Huang J.-P."/>
            <person name="Huang S.-X."/>
        </authorList>
    </citation>
    <scope>NUCLEOTIDE SEQUENCE [LARGE SCALE GENOMIC DNA]</scope>
    <source>
        <strain evidence="4">KIB-2018</strain>
        <tissue evidence="4">Leaf</tissue>
    </source>
</reference>
<comment type="function">
    <text evidence="2">Involved in regulation of actin and microtubule organization. Part of a WAVE complex that activates the Arp2/3 complex.</text>
</comment>